<keyword evidence="2" id="KW-1185">Reference proteome</keyword>
<accession>A0ABP0ADU7</accession>
<dbReference type="EMBL" id="OY882863">
    <property type="protein sequence ID" value="CAK6447026.1"/>
    <property type="molecule type" value="Genomic_DNA"/>
</dbReference>
<sequence>MAEVSCVICRPFRWPVSWLALGFLSCCFPGERMRLTEQRKPLRRECTVTLRRYGTSRLGATALPTLPLRSPPSALRRRARPFRPAGFRFNNAQSCLLPDRPP</sequence>
<evidence type="ECO:0008006" key="3">
    <source>
        <dbReference type="Google" id="ProtNLM"/>
    </source>
</evidence>
<name>A0ABP0ADU7_PIPNA</name>
<organism evidence="1 2">
    <name type="scientific">Pipistrellus nathusii</name>
    <name type="common">Nathusius' pipistrelle</name>
    <dbReference type="NCBI Taxonomy" id="59473"/>
    <lineage>
        <taxon>Eukaryota</taxon>
        <taxon>Metazoa</taxon>
        <taxon>Chordata</taxon>
        <taxon>Craniata</taxon>
        <taxon>Vertebrata</taxon>
        <taxon>Euteleostomi</taxon>
        <taxon>Mammalia</taxon>
        <taxon>Eutheria</taxon>
        <taxon>Laurasiatheria</taxon>
        <taxon>Chiroptera</taxon>
        <taxon>Yangochiroptera</taxon>
        <taxon>Vespertilionidae</taxon>
        <taxon>Pipistrellus</taxon>
    </lineage>
</organism>
<evidence type="ECO:0000313" key="1">
    <source>
        <dbReference type="EMBL" id="CAK6447026.1"/>
    </source>
</evidence>
<proteinExistence type="predicted"/>
<dbReference type="Proteomes" id="UP001314169">
    <property type="component" value="Chromosome 6"/>
</dbReference>
<protein>
    <recommendedName>
        <fullName evidence="3">Secreted protein</fullName>
    </recommendedName>
</protein>
<evidence type="ECO:0000313" key="2">
    <source>
        <dbReference type="Proteomes" id="UP001314169"/>
    </source>
</evidence>
<reference evidence="1" key="1">
    <citation type="submission" date="2023-12" db="EMBL/GenBank/DDBJ databases">
        <authorList>
            <person name="Brown T."/>
        </authorList>
    </citation>
    <scope>NUCLEOTIDE SEQUENCE</scope>
</reference>
<gene>
    <name evidence="1" type="ORF">MPIPNATIZW_LOCUS15332</name>
</gene>